<name>A0A3Q1FMT0_9TELE</name>
<evidence type="ECO:0000313" key="2">
    <source>
        <dbReference type="Ensembl" id="ENSAPOP00000019401.1"/>
    </source>
</evidence>
<reference evidence="2" key="2">
    <citation type="submission" date="2025-09" db="UniProtKB">
        <authorList>
            <consortium name="Ensembl"/>
        </authorList>
    </citation>
    <scope>IDENTIFICATION</scope>
</reference>
<organism evidence="2 3">
    <name type="scientific">Acanthochromis polyacanthus</name>
    <name type="common">spiny chromis</name>
    <dbReference type="NCBI Taxonomy" id="80966"/>
    <lineage>
        <taxon>Eukaryota</taxon>
        <taxon>Metazoa</taxon>
        <taxon>Chordata</taxon>
        <taxon>Craniata</taxon>
        <taxon>Vertebrata</taxon>
        <taxon>Euteleostomi</taxon>
        <taxon>Actinopterygii</taxon>
        <taxon>Neopterygii</taxon>
        <taxon>Teleostei</taxon>
        <taxon>Neoteleostei</taxon>
        <taxon>Acanthomorphata</taxon>
        <taxon>Ovalentaria</taxon>
        <taxon>Pomacentridae</taxon>
        <taxon>Acanthochromis</taxon>
    </lineage>
</organism>
<sequence length="69" mass="7581">SAGEMPEKRLQKGEKNFDSGDYNMVEAKMKNKQVPSAPTAKTKITVDHIPTLQDLPQRKTSIVASKLPG</sequence>
<dbReference type="STRING" id="80966.ENSAPOP00000019401"/>
<dbReference type="Proteomes" id="UP000257200">
    <property type="component" value="Unplaced"/>
</dbReference>
<evidence type="ECO:0000256" key="1">
    <source>
        <dbReference type="SAM" id="MobiDB-lite"/>
    </source>
</evidence>
<keyword evidence="3" id="KW-1185">Reference proteome</keyword>
<feature type="compositionally biased region" description="Basic and acidic residues" evidence="1">
    <location>
        <begin position="1"/>
        <end position="18"/>
    </location>
</feature>
<feature type="region of interest" description="Disordered" evidence="1">
    <location>
        <begin position="1"/>
        <end position="20"/>
    </location>
</feature>
<protein>
    <submittedName>
        <fullName evidence="2">cAMP-regulated phosphoprotein 19a</fullName>
    </submittedName>
</protein>
<dbReference type="InParanoid" id="A0A3Q1FMT0"/>
<accession>A0A3Q1FMT0</accession>
<dbReference type="GeneTree" id="ENSGT00940000154555"/>
<evidence type="ECO:0000313" key="3">
    <source>
        <dbReference type="Proteomes" id="UP000257200"/>
    </source>
</evidence>
<proteinExistence type="predicted"/>
<dbReference type="Ensembl" id="ENSAPOT00000034823.1">
    <property type="protein sequence ID" value="ENSAPOP00000019401.1"/>
    <property type="gene ID" value="ENSAPOG00000022856.1"/>
</dbReference>
<reference evidence="2" key="1">
    <citation type="submission" date="2025-08" db="UniProtKB">
        <authorList>
            <consortium name="Ensembl"/>
        </authorList>
    </citation>
    <scope>IDENTIFICATION</scope>
</reference>
<dbReference type="AlphaFoldDB" id="A0A3Q1FMT0"/>